<dbReference type="InterPro" id="IPR015424">
    <property type="entry name" value="PyrdxlP-dep_Trfase"/>
</dbReference>
<proteinExistence type="predicted"/>
<evidence type="ECO:0000256" key="1">
    <source>
        <dbReference type="ARBA" id="ARBA00023002"/>
    </source>
</evidence>
<sequence>MADRSKSAHPYIPNSNPDVKKAMLDYIGVDSIEAFYSDIPKNLRVQGELNLPDPFLNEQDLVRHVVGILNKNTPQGEMLSFLGAGTYNHFVPAVVDEVINRSEFLTAYAGDPYEDHGRFQALFEYESMMAELVNMDVVNVPTYDGMQAAATSMAMAERITGRNKILVASRINPDKLSKVLNYNQMKLEFVFINEIDGQPDLAGIEKHLDSSCAAIWVETPNYLGTLCTKIQAISEIAKRNDSLLIVGTDPIVLGILESPADQGADIIHGDIQSLGIHCWFGGGHGGFIAVHDDTKFVMELPSRLFGMESTSVEGEYGFGDVAYERTSFALREEGKEWVGTAAALWGIAAGVYLALMGADGMVEVGQTIIARTRYAAKKLGTISGLKISDSALQFREFVVDSTESGKNAKELIALARKRNAEIGVPISEYELLVCVTEMNTQRDIDQLFDLMSEIVRAK</sequence>
<dbReference type="SUPFAM" id="SSF53383">
    <property type="entry name" value="PLP-dependent transferases"/>
    <property type="match status" value="1"/>
</dbReference>
<evidence type="ECO:0000259" key="2">
    <source>
        <dbReference type="Pfam" id="PF02347"/>
    </source>
</evidence>
<dbReference type="InterPro" id="IPR023010">
    <property type="entry name" value="GcvPA"/>
</dbReference>
<keyword evidence="1" id="KW-0560">Oxidoreductase</keyword>
<evidence type="ECO:0000313" key="3">
    <source>
        <dbReference type="EMBL" id="CAB4651706.1"/>
    </source>
</evidence>
<dbReference type="PANTHER" id="PTHR42806:SF1">
    <property type="entry name" value="GLYCINE DEHYDROGENASE (DECARBOXYLATING)"/>
    <property type="match status" value="1"/>
</dbReference>
<protein>
    <submittedName>
        <fullName evidence="3">Unannotated protein</fullName>
    </submittedName>
</protein>
<dbReference type="Gene3D" id="3.40.640.10">
    <property type="entry name" value="Type I PLP-dependent aspartate aminotransferase-like (Major domain)"/>
    <property type="match status" value="1"/>
</dbReference>
<dbReference type="AlphaFoldDB" id="A0A6J6KQX2"/>
<dbReference type="InterPro" id="IPR015421">
    <property type="entry name" value="PyrdxlP-dep_Trfase_major"/>
</dbReference>
<dbReference type="InterPro" id="IPR049315">
    <property type="entry name" value="GDC-P_N"/>
</dbReference>
<dbReference type="Gene3D" id="3.90.1150.10">
    <property type="entry name" value="Aspartate Aminotransferase, domain 1"/>
    <property type="match status" value="1"/>
</dbReference>
<feature type="domain" description="Glycine cleavage system P-protein N-terminal" evidence="2">
    <location>
        <begin position="11"/>
        <end position="450"/>
    </location>
</feature>
<organism evidence="3">
    <name type="scientific">freshwater metagenome</name>
    <dbReference type="NCBI Taxonomy" id="449393"/>
    <lineage>
        <taxon>unclassified sequences</taxon>
        <taxon>metagenomes</taxon>
        <taxon>ecological metagenomes</taxon>
    </lineage>
</organism>
<accession>A0A6J6KQX2</accession>
<dbReference type="GO" id="GO:0009116">
    <property type="term" value="P:nucleoside metabolic process"/>
    <property type="evidence" value="ECO:0007669"/>
    <property type="project" value="InterPro"/>
</dbReference>
<dbReference type="PANTHER" id="PTHR42806">
    <property type="entry name" value="GLYCINE CLEAVAGE SYSTEM P-PROTEIN"/>
    <property type="match status" value="1"/>
</dbReference>
<dbReference type="GO" id="GO:0004375">
    <property type="term" value="F:glycine dehydrogenase (decarboxylating) activity"/>
    <property type="evidence" value="ECO:0007669"/>
    <property type="project" value="InterPro"/>
</dbReference>
<dbReference type="Pfam" id="PF02347">
    <property type="entry name" value="GDC-P"/>
    <property type="match status" value="1"/>
</dbReference>
<reference evidence="3" key="1">
    <citation type="submission" date="2020-05" db="EMBL/GenBank/DDBJ databases">
        <authorList>
            <person name="Chiriac C."/>
            <person name="Salcher M."/>
            <person name="Ghai R."/>
            <person name="Kavagutti S V."/>
        </authorList>
    </citation>
    <scope>NUCLEOTIDE SEQUENCE</scope>
</reference>
<name>A0A6J6KQX2_9ZZZZ</name>
<dbReference type="EMBL" id="CAEZWP010000004">
    <property type="protein sequence ID" value="CAB4651706.1"/>
    <property type="molecule type" value="Genomic_DNA"/>
</dbReference>
<dbReference type="NCBIfam" id="NF001696">
    <property type="entry name" value="PRK00451.1"/>
    <property type="match status" value="1"/>
</dbReference>
<dbReference type="InterPro" id="IPR015422">
    <property type="entry name" value="PyrdxlP-dep_Trfase_small"/>
</dbReference>
<gene>
    <name evidence="3" type="ORF">UFOPK2265_00183</name>
</gene>